<dbReference type="GO" id="GO:0030170">
    <property type="term" value="F:pyridoxal phosphate binding"/>
    <property type="evidence" value="ECO:0007669"/>
    <property type="project" value="InterPro"/>
</dbReference>
<feature type="modified residue" description="N6-(pyridoxal phosphate)lysine" evidence="7">
    <location>
        <position position="259"/>
    </location>
</feature>
<evidence type="ECO:0000313" key="11">
    <source>
        <dbReference type="Proteomes" id="UP000785679"/>
    </source>
</evidence>
<dbReference type="Gene3D" id="3.90.1150.10">
    <property type="entry name" value="Aspartate Aminotransferase, domain 1"/>
    <property type="match status" value="1"/>
</dbReference>
<accession>A0A8J8NP53</accession>
<keyword evidence="5 6" id="KW-0663">Pyridoxal phosphate</keyword>
<dbReference type="GO" id="GO:0006572">
    <property type="term" value="P:L-tyrosine catabolic process"/>
    <property type="evidence" value="ECO:0007669"/>
    <property type="project" value="TreeGrafter"/>
</dbReference>
<dbReference type="NCBIfam" id="TIGR01265">
    <property type="entry name" value="tyr_nico_aTase"/>
    <property type="match status" value="1"/>
</dbReference>
<dbReference type="SUPFAM" id="SSF53383">
    <property type="entry name" value="PLP-dependent transferases"/>
    <property type="match status" value="1"/>
</dbReference>
<protein>
    <recommendedName>
        <fullName evidence="9">Aminotransferase class I/classII large domain-containing protein</fullName>
    </recommendedName>
</protein>
<gene>
    <name evidence="10" type="ORF">FGO68_gene7254</name>
</gene>
<dbReference type="EMBL" id="RRYP01010284">
    <property type="protein sequence ID" value="TNV78478.1"/>
    <property type="molecule type" value="Genomic_DNA"/>
</dbReference>
<dbReference type="Pfam" id="PF00155">
    <property type="entry name" value="Aminotran_1_2"/>
    <property type="match status" value="1"/>
</dbReference>
<dbReference type="InterPro" id="IPR005958">
    <property type="entry name" value="TyrNic_aminoTrfase"/>
</dbReference>
<name>A0A8J8NP53_HALGN</name>
<dbReference type="CDD" id="cd00609">
    <property type="entry name" value="AAT_like"/>
    <property type="match status" value="1"/>
</dbReference>
<evidence type="ECO:0000256" key="5">
    <source>
        <dbReference type="ARBA" id="ARBA00022898"/>
    </source>
</evidence>
<keyword evidence="3" id="KW-0032">Aminotransferase</keyword>
<feature type="domain" description="Aminotransferase class I/classII large" evidence="9">
    <location>
        <begin position="51"/>
        <end position="411"/>
    </location>
</feature>
<keyword evidence="11" id="KW-1185">Reference proteome</keyword>
<dbReference type="GO" id="GO:0004838">
    <property type="term" value="F:L-tyrosine-2-oxoglutarate transaminase activity"/>
    <property type="evidence" value="ECO:0007669"/>
    <property type="project" value="TreeGrafter"/>
</dbReference>
<dbReference type="PANTHER" id="PTHR45744:SF2">
    <property type="entry name" value="TYROSINE AMINOTRANSFERASE"/>
    <property type="match status" value="1"/>
</dbReference>
<organism evidence="10 11">
    <name type="scientific">Halteria grandinella</name>
    <dbReference type="NCBI Taxonomy" id="5974"/>
    <lineage>
        <taxon>Eukaryota</taxon>
        <taxon>Sar</taxon>
        <taxon>Alveolata</taxon>
        <taxon>Ciliophora</taxon>
        <taxon>Intramacronucleata</taxon>
        <taxon>Spirotrichea</taxon>
        <taxon>Stichotrichia</taxon>
        <taxon>Sporadotrichida</taxon>
        <taxon>Halteriidae</taxon>
        <taxon>Halteria</taxon>
    </lineage>
</organism>
<evidence type="ECO:0000256" key="8">
    <source>
        <dbReference type="SAM" id="MobiDB-lite"/>
    </source>
</evidence>
<dbReference type="InterPro" id="IPR015422">
    <property type="entry name" value="PyrdxlP-dep_Trfase_small"/>
</dbReference>
<dbReference type="InterPro" id="IPR015424">
    <property type="entry name" value="PyrdxlP-dep_Trfase"/>
</dbReference>
<evidence type="ECO:0000256" key="2">
    <source>
        <dbReference type="ARBA" id="ARBA00007441"/>
    </source>
</evidence>
<dbReference type="InterPro" id="IPR015421">
    <property type="entry name" value="PyrdxlP-dep_Trfase_major"/>
</dbReference>
<dbReference type="AlphaFoldDB" id="A0A8J8NP53"/>
<dbReference type="Proteomes" id="UP000785679">
    <property type="component" value="Unassembled WGS sequence"/>
</dbReference>
<dbReference type="OrthoDB" id="2414662at2759"/>
<evidence type="ECO:0000313" key="10">
    <source>
        <dbReference type="EMBL" id="TNV78478.1"/>
    </source>
</evidence>
<dbReference type="InterPro" id="IPR004839">
    <property type="entry name" value="Aminotransferase_I/II_large"/>
</dbReference>
<comment type="similarity">
    <text evidence="2 6">Belongs to the class-I pyridoxal-phosphate-dependent aminotransferase family.</text>
</comment>
<reference evidence="10" key="1">
    <citation type="submission" date="2019-06" db="EMBL/GenBank/DDBJ databases">
        <authorList>
            <person name="Zheng W."/>
        </authorList>
    </citation>
    <scope>NUCLEOTIDE SEQUENCE</scope>
    <source>
        <strain evidence="10">QDHG01</strain>
    </source>
</reference>
<feature type="compositionally biased region" description="Polar residues" evidence="8">
    <location>
        <begin position="1"/>
        <end position="10"/>
    </location>
</feature>
<proteinExistence type="inferred from homology"/>
<keyword evidence="4" id="KW-0808">Transferase</keyword>
<evidence type="ECO:0000256" key="3">
    <source>
        <dbReference type="ARBA" id="ARBA00022576"/>
    </source>
</evidence>
<feature type="region of interest" description="Disordered" evidence="8">
    <location>
        <begin position="1"/>
        <end position="20"/>
    </location>
</feature>
<comment type="cofactor">
    <cofactor evidence="1 6 7">
        <name>pyridoxal 5'-phosphate</name>
        <dbReference type="ChEBI" id="CHEBI:597326"/>
    </cofactor>
</comment>
<evidence type="ECO:0000256" key="6">
    <source>
        <dbReference type="PIRNR" id="PIRNR000517"/>
    </source>
</evidence>
<dbReference type="PANTHER" id="PTHR45744">
    <property type="entry name" value="TYROSINE AMINOTRANSFERASE"/>
    <property type="match status" value="1"/>
</dbReference>
<dbReference type="Gene3D" id="3.40.640.10">
    <property type="entry name" value="Type I PLP-dependent aspartate aminotransferase-like (Major domain)"/>
    <property type="match status" value="1"/>
</dbReference>
<dbReference type="PIRSF" id="PIRSF000517">
    <property type="entry name" value="Tyr_transaminase"/>
    <property type="match status" value="1"/>
</dbReference>
<evidence type="ECO:0000256" key="4">
    <source>
        <dbReference type="ARBA" id="ARBA00022679"/>
    </source>
</evidence>
<evidence type="ECO:0000256" key="1">
    <source>
        <dbReference type="ARBA" id="ARBA00001933"/>
    </source>
</evidence>
<comment type="caution">
    <text evidence="10">The sequence shown here is derived from an EMBL/GenBank/DDBJ whole genome shotgun (WGS) entry which is preliminary data.</text>
</comment>
<sequence>METLLAQRQASGWAGSKHPSSEETDVLYQISNFAFDVAKFNPTLTEKNGKRVINLSYGEPTRANGYYVPENITEAVIDVLKAGDKNGYAYHAGPPEARQAIVEKYSKKGYEFEKEDVFFTGGGHGALFTSIHAMCSRGENILIPKPSFPLTDPICQNLGVEIRYYNQFPEKNWEIDLDHMRSLIDAKTKAILVCNPSNPCSVVFSKEHQLEIIKVAQDFKIPLLCDEVYYGLVYPGHTFESFANLTDDVPMVCLNSLSKVYQVPGWRLGWIIVYNRHGHLDIVKDHISKFMRIPFHPCSLIMHALPRILKETPQSYLDDYCKQLATSSEQVYAVVSNQRGLNPIKANAGMYMMVKLNFDEWREGHGITDDKDFVLKFWEAESILLLPSQCFFEKGFVRIVTCISKENADELGIRLARFMSGILKGDK</sequence>
<evidence type="ECO:0000259" key="9">
    <source>
        <dbReference type="Pfam" id="PF00155"/>
    </source>
</evidence>
<evidence type="ECO:0000256" key="7">
    <source>
        <dbReference type="PIRSR" id="PIRSR000517-1"/>
    </source>
</evidence>